<evidence type="ECO:0000313" key="3">
    <source>
        <dbReference type="Proteomes" id="UP001152759"/>
    </source>
</evidence>
<feature type="compositionally biased region" description="Polar residues" evidence="1">
    <location>
        <begin position="342"/>
        <end position="368"/>
    </location>
</feature>
<feature type="compositionally biased region" description="Polar residues" evidence="1">
    <location>
        <begin position="136"/>
        <end position="172"/>
    </location>
</feature>
<protein>
    <submittedName>
        <fullName evidence="2">Uncharacterized protein</fullName>
    </submittedName>
</protein>
<organism evidence="2 3">
    <name type="scientific">Bemisia tabaci</name>
    <name type="common">Sweetpotato whitefly</name>
    <name type="synonym">Aleurodes tabaci</name>
    <dbReference type="NCBI Taxonomy" id="7038"/>
    <lineage>
        <taxon>Eukaryota</taxon>
        <taxon>Metazoa</taxon>
        <taxon>Ecdysozoa</taxon>
        <taxon>Arthropoda</taxon>
        <taxon>Hexapoda</taxon>
        <taxon>Insecta</taxon>
        <taxon>Pterygota</taxon>
        <taxon>Neoptera</taxon>
        <taxon>Paraneoptera</taxon>
        <taxon>Hemiptera</taxon>
        <taxon>Sternorrhyncha</taxon>
        <taxon>Aleyrodoidea</taxon>
        <taxon>Aleyrodidae</taxon>
        <taxon>Aleyrodinae</taxon>
        <taxon>Bemisia</taxon>
    </lineage>
</organism>
<proteinExistence type="predicted"/>
<gene>
    <name evidence="2" type="ORF">BEMITA_LOCUS2759</name>
</gene>
<feature type="compositionally biased region" description="Low complexity" evidence="1">
    <location>
        <begin position="233"/>
        <end position="242"/>
    </location>
</feature>
<evidence type="ECO:0000256" key="1">
    <source>
        <dbReference type="SAM" id="MobiDB-lite"/>
    </source>
</evidence>
<name>A0A9P0C7N3_BEMTA</name>
<feature type="compositionally biased region" description="Polar residues" evidence="1">
    <location>
        <begin position="1"/>
        <end position="10"/>
    </location>
</feature>
<evidence type="ECO:0000313" key="2">
    <source>
        <dbReference type="EMBL" id="CAH0762647.1"/>
    </source>
</evidence>
<dbReference type="EMBL" id="OU963871">
    <property type="protein sequence ID" value="CAH0762647.1"/>
    <property type="molecule type" value="Genomic_DNA"/>
</dbReference>
<reference evidence="2" key="1">
    <citation type="submission" date="2021-12" db="EMBL/GenBank/DDBJ databases">
        <authorList>
            <person name="King R."/>
        </authorList>
    </citation>
    <scope>NUCLEOTIDE SEQUENCE</scope>
</reference>
<feature type="compositionally biased region" description="Basic and acidic residues" evidence="1">
    <location>
        <begin position="374"/>
        <end position="385"/>
    </location>
</feature>
<feature type="compositionally biased region" description="Polar residues" evidence="1">
    <location>
        <begin position="101"/>
        <end position="128"/>
    </location>
</feature>
<feature type="compositionally biased region" description="Low complexity" evidence="1">
    <location>
        <begin position="51"/>
        <end position="64"/>
    </location>
</feature>
<feature type="compositionally biased region" description="Low complexity" evidence="1">
    <location>
        <begin position="173"/>
        <end position="224"/>
    </location>
</feature>
<feature type="compositionally biased region" description="Low complexity" evidence="1">
    <location>
        <begin position="252"/>
        <end position="263"/>
    </location>
</feature>
<dbReference type="Proteomes" id="UP001152759">
    <property type="component" value="Chromosome 10"/>
</dbReference>
<feature type="compositionally biased region" description="Polar residues" evidence="1">
    <location>
        <begin position="33"/>
        <end position="50"/>
    </location>
</feature>
<dbReference type="AlphaFoldDB" id="A0A9P0C7N3"/>
<accession>A0A9P0C7N3</accession>
<feature type="compositionally biased region" description="Low complexity" evidence="1">
    <location>
        <begin position="306"/>
        <end position="327"/>
    </location>
</feature>
<sequence length="661" mass="73513">MGDDFSSVSIDRTAERELSIGENPSLIPPSTGPFASSSPYNTSHDSSKILSSPPAKKTSPSSSKSPHESSPKVSRTSSRGHKQEDPIPTPYCLTPPEFRYANSQTPEPEASPRQSPSKSRTQSPTKSPPKTRSRSPTKTSPYKSQTQSPTKSPPETRSRSPTKTSPYKSRTQSPTKSPPETRSRSPTKTSPSKSQTQSPTISPPETRSRSPTKTYPSKPSPRSSFTAAELVASSEESPSESPVKPPFKTRTKSTSETPSTSPSNKHSARSPPRTPPGSPSQTPTDGTQWSPSLGAELSSALHRSLPKASLLGLPSSSPRTSPSASPSRQKASSVSPRWRPHNPTQNFEQDSKGNISSKRPPTPSQNSPVWRPPMEPKKEGEVCESPEKRLYDELHGKLMALFSKTDPPNSNDFYQLLDDFQDAKAAYEKKKTLSAKAEEIKVERGEEIPVWELVAAKRKCQELCDQIWGYAYIMNLPPWPEDRVTAWMQQIPSLDFFACGKLIPLTNGDSNDRPPPVPWPWPFGCDCRDDPAFIDLLNRYEIDAGFFSWFKSGDPEGTGTLRWLEREFVGKGLLHMTKDTLSETVRALFKKWGMPTAHWDMPAAQYEEVVRDQLGAEEVEVGDDYWNQAQYYRPPNPNPDDDAWLRNFLENMHKKSQNKET</sequence>
<keyword evidence="3" id="KW-1185">Reference proteome</keyword>
<feature type="region of interest" description="Disordered" evidence="1">
    <location>
        <begin position="1"/>
        <end position="385"/>
    </location>
</feature>